<dbReference type="Proteomes" id="UP000253958">
    <property type="component" value="Chromosome"/>
</dbReference>
<dbReference type="Gene3D" id="3.40.1800.10">
    <property type="entry name" value="His-Me finger endonucleases"/>
    <property type="match status" value="1"/>
</dbReference>
<proteinExistence type="predicted"/>
<organism evidence="1 2">
    <name type="scientific">Micromonospora aurantiaca</name>
    <name type="common">nom. illeg.</name>
    <dbReference type="NCBI Taxonomy" id="47850"/>
    <lineage>
        <taxon>Bacteria</taxon>
        <taxon>Bacillati</taxon>
        <taxon>Actinomycetota</taxon>
        <taxon>Actinomycetes</taxon>
        <taxon>Micromonosporales</taxon>
        <taxon>Micromonosporaceae</taxon>
        <taxon>Micromonospora</taxon>
    </lineage>
</organism>
<dbReference type="InterPro" id="IPR044925">
    <property type="entry name" value="His-Me_finger_sf"/>
</dbReference>
<dbReference type="InterPro" id="IPR004211">
    <property type="entry name" value="Endonuclease_7"/>
</dbReference>
<evidence type="ECO:0008006" key="3">
    <source>
        <dbReference type="Google" id="ProtNLM"/>
    </source>
</evidence>
<evidence type="ECO:0000313" key="1">
    <source>
        <dbReference type="EMBL" id="AXH94363.1"/>
    </source>
</evidence>
<name>A0A6N3KBV6_9ACTN</name>
<dbReference type="SUPFAM" id="SSF54060">
    <property type="entry name" value="His-Me finger endonucleases"/>
    <property type="match status" value="1"/>
</dbReference>
<sequence>MQACQRCGGQKEFGTRGSRFCTECRRLHGDTVQQLEQERSRRRQQRVLEGKLADGKRIKYRSKDVPDGQKWCARCQEFRPVTSFPLRKEGGKPAAYCKPCQRFYNTERRIKLVFGLTWDEYELLLACQDGKCAICGGRPRRHMLAVDHDHKTGEIRGLLCSRCNHKLLGSANDDPARLRRAADYLEEFAAREVFGDPKYVPGTAPSDREVA</sequence>
<dbReference type="Pfam" id="PF02945">
    <property type="entry name" value="Endonuclease_7"/>
    <property type="match status" value="1"/>
</dbReference>
<dbReference type="AlphaFoldDB" id="A0A6N3KBV6"/>
<reference evidence="1 2" key="2">
    <citation type="submission" date="2018-08" db="EMBL/GenBank/DDBJ databases">
        <title>Streptomyces kandeliansis sp. nov., an endophytic bacterium isolated from mangrove plant.</title>
        <authorList>
            <person name="Wang R."/>
        </authorList>
    </citation>
    <scope>NUCLEOTIDE SEQUENCE [LARGE SCALE GENOMIC DNA]</scope>
    <source>
        <strain evidence="2">H14(2018)</strain>
    </source>
</reference>
<dbReference type="InterPro" id="IPR038563">
    <property type="entry name" value="Endonuclease_7_sf"/>
</dbReference>
<reference evidence="1 2" key="1">
    <citation type="submission" date="2018-07" db="EMBL/GenBank/DDBJ databases">
        <authorList>
            <person name="Ye Y."/>
        </authorList>
    </citation>
    <scope>NUCLEOTIDE SEQUENCE [LARGE SCALE GENOMIC DNA]</scope>
    <source>
        <strain evidence="2">H14(2018)</strain>
    </source>
</reference>
<dbReference type="EMBL" id="CP031263">
    <property type="protein sequence ID" value="AXH94363.1"/>
    <property type="molecule type" value="Genomic_DNA"/>
</dbReference>
<accession>A0A6N3KBV6</accession>
<protein>
    <recommendedName>
        <fullName evidence="3">Recombination endonuclease VII</fullName>
    </recommendedName>
</protein>
<evidence type="ECO:0000313" key="2">
    <source>
        <dbReference type="Proteomes" id="UP000253958"/>
    </source>
</evidence>
<gene>
    <name evidence="1" type="ORF">DVH21_05465</name>
</gene>